<keyword evidence="2" id="KW-0812">Transmembrane</keyword>
<name>A0A517WXN9_9PLAN</name>
<sequence>MNQEELQETPEQENLEQELTEQEIEPTYAPAALAMGITFMLWGILTHWSMSLIGAAVIVGAIWSWMNEIRNSWSETP</sequence>
<evidence type="ECO:0000256" key="1">
    <source>
        <dbReference type="SAM" id="MobiDB-lite"/>
    </source>
</evidence>
<dbReference type="EMBL" id="CP037422">
    <property type="protein sequence ID" value="QDU09992.1"/>
    <property type="molecule type" value="Genomic_DNA"/>
</dbReference>
<protein>
    <recommendedName>
        <fullName evidence="5">Cytochrome c oxidase polypeptide IV</fullName>
    </recommendedName>
</protein>
<feature type="transmembrane region" description="Helical" evidence="2">
    <location>
        <begin position="39"/>
        <end position="63"/>
    </location>
</feature>
<evidence type="ECO:0008006" key="5">
    <source>
        <dbReference type="Google" id="ProtNLM"/>
    </source>
</evidence>
<dbReference type="OrthoDB" id="285081at2"/>
<reference evidence="3 4" key="1">
    <citation type="submission" date="2019-03" db="EMBL/GenBank/DDBJ databases">
        <title>Deep-cultivation of Planctomycetes and their phenomic and genomic characterization uncovers novel biology.</title>
        <authorList>
            <person name="Wiegand S."/>
            <person name="Jogler M."/>
            <person name="Boedeker C."/>
            <person name="Pinto D."/>
            <person name="Vollmers J."/>
            <person name="Rivas-Marin E."/>
            <person name="Kohn T."/>
            <person name="Peeters S.H."/>
            <person name="Heuer A."/>
            <person name="Rast P."/>
            <person name="Oberbeckmann S."/>
            <person name="Bunk B."/>
            <person name="Jeske O."/>
            <person name="Meyerdierks A."/>
            <person name="Storesund J.E."/>
            <person name="Kallscheuer N."/>
            <person name="Luecker S."/>
            <person name="Lage O.M."/>
            <person name="Pohl T."/>
            <person name="Merkel B.J."/>
            <person name="Hornburger P."/>
            <person name="Mueller R.-W."/>
            <person name="Bruemmer F."/>
            <person name="Labrenz M."/>
            <person name="Spormann A.M."/>
            <person name="Op den Camp H."/>
            <person name="Overmann J."/>
            <person name="Amann R."/>
            <person name="Jetten M.S.M."/>
            <person name="Mascher T."/>
            <person name="Medema M.H."/>
            <person name="Devos D.P."/>
            <person name="Kaster A.-K."/>
            <person name="Ovreas L."/>
            <person name="Rohde M."/>
            <person name="Galperin M.Y."/>
            <person name="Jogler C."/>
        </authorList>
    </citation>
    <scope>NUCLEOTIDE SEQUENCE [LARGE SCALE GENOMIC DNA]</scope>
    <source>
        <strain evidence="3 4">V202</strain>
    </source>
</reference>
<accession>A0A517WXN9</accession>
<keyword evidence="4" id="KW-1185">Reference proteome</keyword>
<dbReference type="RefSeq" id="WP_145177112.1">
    <property type="nucleotide sequence ID" value="NZ_CP037422.1"/>
</dbReference>
<evidence type="ECO:0000256" key="2">
    <source>
        <dbReference type="SAM" id="Phobius"/>
    </source>
</evidence>
<feature type="region of interest" description="Disordered" evidence="1">
    <location>
        <begin position="1"/>
        <end position="23"/>
    </location>
</feature>
<keyword evidence="2" id="KW-0472">Membrane</keyword>
<organism evidence="3 4">
    <name type="scientific">Gimesia aquarii</name>
    <dbReference type="NCBI Taxonomy" id="2527964"/>
    <lineage>
        <taxon>Bacteria</taxon>
        <taxon>Pseudomonadati</taxon>
        <taxon>Planctomycetota</taxon>
        <taxon>Planctomycetia</taxon>
        <taxon>Planctomycetales</taxon>
        <taxon>Planctomycetaceae</taxon>
        <taxon>Gimesia</taxon>
    </lineage>
</organism>
<gene>
    <name evidence="3" type="ORF">V202x_33890</name>
</gene>
<dbReference type="Proteomes" id="UP000318384">
    <property type="component" value="Chromosome"/>
</dbReference>
<evidence type="ECO:0000313" key="4">
    <source>
        <dbReference type="Proteomes" id="UP000318384"/>
    </source>
</evidence>
<keyword evidence="2" id="KW-1133">Transmembrane helix</keyword>
<proteinExistence type="predicted"/>
<dbReference type="AlphaFoldDB" id="A0A517WXN9"/>
<evidence type="ECO:0000313" key="3">
    <source>
        <dbReference type="EMBL" id="QDU09992.1"/>
    </source>
</evidence>